<dbReference type="Pfam" id="PF00528">
    <property type="entry name" value="BPD_transp_1"/>
    <property type="match status" value="1"/>
</dbReference>
<dbReference type="PANTHER" id="PTHR43386:SF25">
    <property type="entry name" value="PEPTIDE ABC TRANSPORTER PERMEASE PROTEIN"/>
    <property type="match status" value="1"/>
</dbReference>
<evidence type="ECO:0000256" key="6">
    <source>
        <dbReference type="ARBA" id="ARBA00023136"/>
    </source>
</evidence>
<evidence type="ECO:0000256" key="5">
    <source>
        <dbReference type="ARBA" id="ARBA00022989"/>
    </source>
</evidence>
<accession>A0A345T2M3</accession>
<evidence type="ECO:0000256" key="1">
    <source>
        <dbReference type="ARBA" id="ARBA00004651"/>
    </source>
</evidence>
<dbReference type="SUPFAM" id="SSF161098">
    <property type="entry name" value="MetI-like"/>
    <property type="match status" value="1"/>
</dbReference>
<keyword evidence="5 7" id="KW-1133">Transmembrane helix</keyword>
<protein>
    <submittedName>
        <fullName evidence="9">ABC transporter permease</fullName>
    </submittedName>
</protein>
<dbReference type="RefSeq" id="WP_111490406.1">
    <property type="nucleotide sequence ID" value="NZ_CP031264.1"/>
</dbReference>
<evidence type="ECO:0000256" key="3">
    <source>
        <dbReference type="ARBA" id="ARBA00022475"/>
    </source>
</evidence>
<dbReference type="InterPro" id="IPR050366">
    <property type="entry name" value="BP-dependent_transpt_permease"/>
</dbReference>
<dbReference type="KEGG" id="stri:C7M71_025350"/>
<dbReference type="Gene3D" id="1.10.3720.10">
    <property type="entry name" value="MetI-like"/>
    <property type="match status" value="1"/>
</dbReference>
<dbReference type="InterPro" id="IPR000515">
    <property type="entry name" value="MetI-like"/>
</dbReference>
<dbReference type="Proteomes" id="UP000249340">
    <property type="component" value="Chromosome"/>
</dbReference>
<feature type="domain" description="ABC transmembrane type-1" evidence="8">
    <location>
        <begin position="70"/>
        <end position="259"/>
    </location>
</feature>
<evidence type="ECO:0000256" key="7">
    <source>
        <dbReference type="RuleBase" id="RU363032"/>
    </source>
</evidence>
<feature type="transmembrane region" description="Helical" evidence="7">
    <location>
        <begin position="236"/>
        <end position="262"/>
    </location>
</feature>
<evidence type="ECO:0000313" key="10">
    <source>
        <dbReference type="Proteomes" id="UP000249340"/>
    </source>
</evidence>
<gene>
    <name evidence="9" type="ORF">C7M71_025350</name>
</gene>
<keyword evidence="4 7" id="KW-0812">Transmembrane</keyword>
<evidence type="ECO:0000256" key="2">
    <source>
        <dbReference type="ARBA" id="ARBA00022448"/>
    </source>
</evidence>
<keyword evidence="10" id="KW-1185">Reference proteome</keyword>
<dbReference type="AlphaFoldDB" id="A0A345T2M3"/>
<evidence type="ECO:0000256" key="4">
    <source>
        <dbReference type="ARBA" id="ARBA00022692"/>
    </source>
</evidence>
<feature type="transmembrane region" description="Helical" evidence="7">
    <location>
        <begin position="74"/>
        <end position="96"/>
    </location>
</feature>
<dbReference type="InterPro" id="IPR035906">
    <property type="entry name" value="MetI-like_sf"/>
</dbReference>
<evidence type="ECO:0000313" key="9">
    <source>
        <dbReference type="EMBL" id="AXI80228.1"/>
    </source>
</evidence>
<dbReference type="GO" id="GO:0055085">
    <property type="term" value="P:transmembrane transport"/>
    <property type="evidence" value="ECO:0007669"/>
    <property type="project" value="InterPro"/>
</dbReference>
<keyword evidence="2 7" id="KW-0813">Transport</keyword>
<dbReference type="CDD" id="cd06261">
    <property type="entry name" value="TM_PBP2"/>
    <property type="match status" value="1"/>
</dbReference>
<organism evidence="9 10">
    <name type="scientific">Peterkaempfera bronchialis</name>
    <dbReference type="NCBI Taxonomy" id="2126346"/>
    <lineage>
        <taxon>Bacteria</taxon>
        <taxon>Bacillati</taxon>
        <taxon>Actinomycetota</taxon>
        <taxon>Actinomycetes</taxon>
        <taxon>Kitasatosporales</taxon>
        <taxon>Streptomycetaceae</taxon>
        <taxon>Peterkaempfera</taxon>
    </lineage>
</organism>
<evidence type="ECO:0000259" key="8">
    <source>
        <dbReference type="PROSITE" id="PS50928"/>
    </source>
</evidence>
<dbReference type="PANTHER" id="PTHR43386">
    <property type="entry name" value="OLIGOPEPTIDE TRANSPORT SYSTEM PERMEASE PROTEIN APPC"/>
    <property type="match status" value="1"/>
</dbReference>
<keyword evidence="6 7" id="KW-0472">Membrane</keyword>
<dbReference type="OrthoDB" id="6637947at2"/>
<comment type="similarity">
    <text evidence="7">Belongs to the binding-protein-dependent transport system permease family.</text>
</comment>
<sequence length="272" mass="27625">MAITRWRPGVILALAACTLLLLAALAPGLFTGTGPDAADPASTLLPPGADHWLGTDENGRDIYSRVVHGARPSLLIGLSASALALAAGTVIGVIAAQGGRVADQVVGRVLDVLMSIPGVLLVLLVVAVLGTGTGNLVVGLALVTLPGYARLVRAEVLRIRGAQFVEAATVLGWSRLQVVVRHIVPNAVGPLLALATVGVGGMIVTGSALSFLGLGPQPPTAEWGAMLAGSGDYVDIAWWTAVFPGAAITVAVLAVSALGQWLQDRAEGRVAR</sequence>
<feature type="transmembrane region" description="Helical" evidence="7">
    <location>
        <begin position="191"/>
        <end position="216"/>
    </location>
</feature>
<dbReference type="EMBL" id="CP031264">
    <property type="protein sequence ID" value="AXI80228.1"/>
    <property type="molecule type" value="Genomic_DNA"/>
</dbReference>
<dbReference type="GO" id="GO:0005886">
    <property type="term" value="C:plasma membrane"/>
    <property type="evidence" value="ECO:0007669"/>
    <property type="project" value="UniProtKB-SubCell"/>
</dbReference>
<name>A0A345T2M3_9ACTN</name>
<comment type="subcellular location">
    <subcellularLocation>
        <location evidence="1 7">Cell membrane</location>
        <topology evidence="1 7">Multi-pass membrane protein</topology>
    </subcellularLocation>
</comment>
<keyword evidence="3" id="KW-1003">Cell membrane</keyword>
<dbReference type="PROSITE" id="PS50928">
    <property type="entry name" value="ABC_TM1"/>
    <property type="match status" value="1"/>
</dbReference>
<reference evidence="10" key="1">
    <citation type="submission" date="2018-07" db="EMBL/GenBank/DDBJ databases">
        <title>Streptacidiphilus bronchialis DSM 106435 chromosome.</title>
        <authorList>
            <person name="Batra D."/>
            <person name="Gulvik C.A."/>
        </authorList>
    </citation>
    <scope>NUCLEOTIDE SEQUENCE [LARGE SCALE GENOMIC DNA]</scope>
    <source>
        <strain evidence="10">DSM 106435</strain>
    </source>
</reference>
<feature type="transmembrane region" description="Helical" evidence="7">
    <location>
        <begin position="108"/>
        <end position="130"/>
    </location>
</feature>
<proteinExistence type="inferred from homology"/>
<feature type="transmembrane region" description="Helical" evidence="7">
    <location>
        <begin position="136"/>
        <end position="152"/>
    </location>
</feature>